<sequence>MLNFYNQELQTRAKEYIEKIKNDSKKLDKENQKFIEDIFLTKKNETYYSYGGYLGSALTQELETKKDVKFNDIFPKSIYPALKLLMGEKFFKIFIEISKNITNYPFSSGCNRRMVRSKNYFNYINPLFNLLGNFVNLYFLNIDIITIIKREYEKGVYGIDNPYYIAYEIDNGNQKVIDLTYNNMKAIFISNNKELVELTGKLLLAAKLQEGVRQQICENMDGGLQENFEYMFKIIYDNNLIRFSSVKRALATWTGLAGEGADISKIGKKELEIITEPLTTDTLRV</sequence>
<accession>A0A133NPI4</accession>
<evidence type="ECO:0000313" key="4">
    <source>
        <dbReference type="Proteomes" id="UP000070401"/>
    </source>
</evidence>
<feature type="domain" description="DUF5724" evidence="2">
    <location>
        <begin position="41"/>
        <end position="282"/>
    </location>
</feature>
<feature type="coiled-coil region" evidence="1">
    <location>
        <begin position="6"/>
        <end position="37"/>
    </location>
</feature>
<dbReference type="AlphaFoldDB" id="A0A133NPI4"/>
<dbReference type="EMBL" id="LRPY01000176">
    <property type="protein sequence ID" value="KXA18220.1"/>
    <property type="molecule type" value="Genomic_DNA"/>
</dbReference>
<evidence type="ECO:0000256" key="1">
    <source>
        <dbReference type="SAM" id="Coils"/>
    </source>
</evidence>
<name>A0A133NPI4_FUSNU</name>
<feature type="non-terminal residue" evidence="3">
    <location>
        <position position="285"/>
    </location>
</feature>
<proteinExistence type="predicted"/>
<gene>
    <name evidence="3" type="ORF">HMPREF3221_01810</name>
</gene>
<reference evidence="4" key="1">
    <citation type="submission" date="2016-01" db="EMBL/GenBank/DDBJ databases">
        <authorList>
            <person name="Mitreva M."/>
            <person name="Pepin K.H."/>
            <person name="Mihindukulasuriya K.A."/>
            <person name="Fulton R."/>
            <person name="Fronick C."/>
            <person name="O'Laughlin M."/>
            <person name="Miner T."/>
            <person name="Herter B."/>
            <person name="Rosa B.A."/>
            <person name="Cordes M."/>
            <person name="Tomlinson C."/>
            <person name="Wollam A."/>
            <person name="Palsikar V.B."/>
            <person name="Mardis E.R."/>
            <person name="Wilson R.K."/>
        </authorList>
    </citation>
    <scope>NUCLEOTIDE SEQUENCE [LARGE SCALE GENOMIC DNA]</scope>
    <source>
        <strain evidence="4">MJR7757B</strain>
    </source>
</reference>
<organism evidence="3 4">
    <name type="scientific">Fusobacterium nucleatum</name>
    <dbReference type="NCBI Taxonomy" id="851"/>
    <lineage>
        <taxon>Bacteria</taxon>
        <taxon>Fusobacteriati</taxon>
        <taxon>Fusobacteriota</taxon>
        <taxon>Fusobacteriia</taxon>
        <taxon>Fusobacteriales</taxon>
        <taxon>Fusobacteriaceae</taxon>
        <taxon>Fusobacterium</taxon>
    </lineage>
</organism>
<keyword evidence="4" id="KW-1185">Reference proteome</keyword>
<dbReference type="InterPro" id="IPR043782">
    <property type="entry name" value="DUF5724"/>
</dbReference>
<evidence type="ECO:0000313" key="3">
    <source>
        <dbReference type="EMBL" id="KXA18220.1"/>
    </source>
</evidence>
<evidence type="ECO:0000259" key="2">
    <source>
        <dbReference type="Pfam" id="PF18991"/>
    </source>
</evidence>
<dbReference type="Pfam" id="PF18991">
    <property type="entry name" value="DUF5724"/>
    <property type="match status" value="1"/>
</dbReference>
<keyword evidence="1" id="KW-0175">Coiled coil</keyword>
<comment type="caution">
    <text evidence="3">The sequence shown here is derived from an EMBL/GenBank/DDBJ whole genome shotgun (WGS) entry which is preliminary data.</text>
</comment>
<dbReference type="Proteomes" id="UP000070401">
    <property type="component" value="Unassembled WGS sequence"/>
</dbReference>
<protein>
    <recommendedName>
        <fullName evidence="2">DUF5724 domain-containing protein</fullName>
    </recommendedName>
</protein>